<accession>A0A7C4VBX0</accession>
<sequence length="217" mass="23887">MIRRLERYFLTGVVVLLPLAVVVYLGVWIWNVSDVFFLALLRLFGVAPPDWLYPILPVLGLVSTAAVIVLAGMIAGHWMGRQLLGVFDQLVNLVPLVRDVYNAVKQISTSFFTRPEVHFSRAALIEYPRKGTYALCFVVQKVEDRFKPLPPGHTVVVVPTSPVPASGFVIIVPEGDLIPLEIKVEDALRFVVSAGFLLPGNRANSNHDPLPLGGPVK</sequence>
<feature type="transmembrane region" description="Helical" evidence="1">
    <location>
        <begin position="7"/>
        <end position="31"/>
    </location>
</feature>
<comment type="caution">
    <text evidence="2">The sequence shown here is derived from an EMBL/GenBank/DDBJ whole genome shotgun (WGS) entry which is preliminary data.</text>
</comment>
<dbReference type="Pfam" id="PF04367">
    <property type="entry name" value="DUF502"/>
    <property type="match status" value="1"/>
</dbReference>
<feature type="transmembrane region" description="Helical" evidence="1">
    <location>
        <begin position="51"/>
        <end position="75"/>
    </location>
</feature>
<dbReference type="AlphaFoldDB" id="A0A7C4VBX0"/>
<evidence type="ECO:0000256" key="1">
    <source>
        <dbReference type="SAM" id="Phobius"/>
    </source>
</evidence>
<gene>
    <name evidence="2" type="ORF">ENK37_04525</name>
</gene>
<organism evidence="2">
    <name type="scientific">Oceanithermus profundus</name>
    <dbReference type="NCBI Taxonomy" id="187137"/>
    <lineage>
        <taxon>Bacteria</taxon>
        <taxon>Thermotogati</taxon>
        <taxon>Deinococcota</taxon>
        <taxon>Deinococci</taxon>
        <taxon>Thermales</taxon>
        <taxon>Thermaceae</taxon>
        <taxon>Oceanithermus</taxon>
    </lineage>
</organism>
<dbReference type="PANTHER" id="PTHR31876:SF26">
    <property type="entry name" value="PROTEIN LIKE COV 2"/>
    <property type="match status" value="1"/>
</dbReference>
<keyword evidence="1" id="KW-0472">Membrane</keyword>
<evidence type="ECO:0000313" key="2">
    <source>
        <dbReference type="EMBL" id="HGY09306.1"/>
    </source>
</evidence>
<dbReference type="EMBL" id="DRPZ01000125">
    <property type="protein sequence ID" value="HGY09306.1"/>
    <property type="molecule type" value="Genomic_DNA"/>
</dbReference>
<dbReference type="InterPro" id="IPR007462">
    <property type="entry name" value="COV1-like"/>
</dbReference>
<keyword evidence="1" id="KW-1133">Transmembrane helix</keyword>
<dbReference type="PANTHER" id="PTHR31876">
    <property type="entry name" value="COV-LIKE PROTEIN 1"/>
    <property type="match status" value="1"/>
</dbReference>
<keyword evidence="1" id="KW-0812">Transmembrane</keyword>
<reference evidence="2" key="1">
    <citation type="journal article" date="2020" name="mSystems">
        <title>Genome- and Community-Level Interaction Insights into Carbon Utilization and Element Cycling Functions of Hydrothermarchaeota in Hydrothermal Sediment.</title>
        <authorList>
            <person name="Zhou Z."/>
            <person name="Liu Y."/>
            <person name="Xu W."/>
            <person name="Pan J."/>
            <person name="Luo Z.H."/>
            <person name="Li M."/>
        </authorList>
    </citation>
    <scope>NUCLEOTIDE SEQUENCE [LARGE SCALE GENOMIC DNA]</scope>
    <source>
        <strain evidence="2">HyVt-570</strain>
    </source>
</reference>
<name>A0A7C4VBX0_9DEIN</name>
<dbReference type="Proteomes" id="UP000885759">
    <property type="component" value="Unassembled WGS sequence"/>
</dbReference>
<protein>
    <submittedName>
        <fullName evidence="2">DUF502 domain-containing protein</fullName>
    </submittedName>
</protein>
<proteinExistence type="predicted"/>